<proteinExistence type="predicted"/>
<dbReference type="OrthoDB" id="1925236at2759"/>
<dbReference type="PROSITE" id="PS00028">
    <property type="entry name" value="ZINC_FINGER_C2H2_1"/>
    <property type="match status" value="2"/>
</dbReference>
<evidence type="ECO:0000313" key="4">
    <source>
        <dbReference type="Proteomes" id="UP000215902"/>
    </source>
</evidence>
<protein>
    <recommendedName>
        <fullName evidence="2">C2H2-type domain-containing protein</fullName>
    </recommendedName>
</protein>
<dbReference type="InterPro" id="IPR013087">
    <property type="entry name" value="Znf_C2H2_type"/>
</dbReference>
<dbReference type="AlphaFoldDB" id="A0A267DSS5"/>
<dbReference type="GO" id="GO:0071011">
    <property type="term" value="C:precatalytic spliceosome"/>
    <property type="evidence" value="ECO:0007669"/>
    <property type="project" value="TreeGrafter"/>
</dbReference>
<keyword evidence="4" id="KW-1185">Reference proteome</keyword>
<dbReference type="InterPro" id="IPR003604">
    <property type="entry name" value="Matrin/U1-like-C_Znf_C2H2"/>
</dbReference>
<dbReference type="Proteomes" id="UP000215902">
    <property type="component" value="Unassembled WGS sequence"/>
</dbReference>
<dbReference type="PANTHER" id="PTHR45762:SF4">
    <property type="entry name" value="INTERLEUKIN ENHANCER-BINDING FACTOR 3"/>
    <property type="match status" value="1"/>
</dbReference>
<gene>
    <name evidence="3" type="ORF">BOX15_Mlig001916g4</name>
</gene>
<dbReference type="GO" id="GO:0003727">
    <property type="term" value="F:single-stranded RNA binding"/>
    <property type="evidence" value="ECO:0007669"/>
    <property type="project" value="TreeGrafter"/>
</dbReference>
<dbReference type="SMART" id="SM00451">
    <property type="entry name" value="ZnF_U1"/>
    <property type="match status" value="4"/>
</dbReference>
<dbReference type="GO" id="GO:0003725">
    <property type="term" value="F:double-stranded RNA binding"/>
    <property type="evidence" value="ECO:0007669"/>
    <property type="project" value="TreeGrafter"/>
</dbReference>
<feature type="compositionally biased region" description="Low complexity" evidence="1">
    <location>
        <begin position="214"/>
        <end position="232"/>
    </location>
</feature>
<feature type="domain" description="C2H2-type" evidence="2">
    <location>
        <begin position="101"/>
        <end position="123"/>
    </location>
</feature>
<feature type="domain" description="C2H2-type" evidence="2">
    <location>
        <begin position="311"/>
        <end position="333"/>
    </location>
</feature>
<dbReference type="InterPro" id="IPR036236">
    <property type="entry name" value="Znf_C2H2_sf"/>
</dbReference>
<evidence type="ECO:0000256" key="1">
    <source>
        <dbReference type="SAM" id="MobiDB-lite"/>
    </source>
</evidence>
<feature type="non-terminal residue" evidence="3">
    <location>
        <position position="1"/>
    </location>
</feature>
<dbReference type="Pfam" id="PF12874">
    <property type="entry name" value="zf-met"/>
    <property type="match status" value="2"/>
</dbReference>
<dbReference type="GO" id="GO:0008270">
    <property type="term" value="F:zinc ion binding"/>
    <property type="evidence" value="ECO:0007669"/>
    <property type="project" value="InterPro"/>
</dbReference>
<dbReference type="EMBL" id="NIVC01003258">
    <property type="protein sequence ID" value="PAA52348.1"/>
    <property type="molecule type" value="Genomic_DNA"/>
</dbReference>
<accession>A0A267DSS5</accession>
<reference evidence="3 4" key="1">
    <citation type="submission" date="2017-06" db="EMBL/GenBank/DDBJ databases">
        <title>A platform for efficient transgenesis in Macrostomum lignano, a flatworm model organism for stem cell research.</title>
        <authorList>
            <person name="Berezikov E."/>
        </authorList>
    </citation>
    <scope>NUCLEOTIDE SEQUENCE [LARGE SCALE GENOMIC DNA]</scope>
    <source>
        <strain evidence="3">DV1</strain>
        <tissue evidence="3">Whole organism</tissue>
    </source>
</reference>
<dbReference type="SMART" id="SM00355">
    <property type="entry name" value="ZnF_C2H2"/>
    <property type="match status" value="4"/>
</dbReference>
<sequence length="368" mass="41042">IQSYLAVMEVTVPSSAYCGFYNKPSGPGTNQQSVSDLMLQQQGQQISAKRQYRGGPPPPHMLQPYRQQQPQFKRKFNNGLGRNNSSVVVAPQRPPVQQFHCELCDAKCTGEAMFKLHREGSKHLKKEKEKKFRELSEAKDPEVYCDICNLTLHPELMKSHRAGVKHRKAAAGALNRGGSGAKKSPTGKSALPPGIYRLDPAKSAADKDKPPGGATEASSSSAANETAATADAQNGTQQQAVTVQSIEQYLSSLTKEQLIKKLLKQYPMRCSVCNADFDAFKEAELHFNSKAHRMAFQKLQRDQIRSKGFVCEVCDIAVTSQDLMEAHLKGYRHALRQHGGYIPEGHEFYAKYMKRQEAMLSYRKIRIN</sequence>
<comment type="caution">
    <text evidence="3">The sequence shown here is derived from an EMBL/GenBank/DDBJ whole genome shotgun (WGS) entry which is preliminary data.</text>
</comment>
<name>A0A267DSS5_9PLAT</name>
<dbReference type="STRING" id="282301.A0A267DSS5"/>
<dbReference type="Gene3D" id="3.30.160.60">
    <property type="entry name" value="Classic Zinc Finger"/>
    <property type="match status" value="3"/>
</dbReference>
<dbReference type="PANTHER" id="PTHR45762">
    <property type="entry name" value="ZINC FINGER RNA-BINDING PROTEIN"/>
    <property type="match status" value="1"/>
</dbReference>
<organism evidence="3 4">
    <name type="scientific">Macrostomum lignano</name>
    <dbReference type="NCBI Taxonomy" id="282301"/>
    <lineage>
        <taxon>Eukaryota</taxon>
        <taxon>Metazoa</taxon>
        <taxon>Spiralia</taxon>
        <taxon>Lophotrochozoa</taxon>
        <taxon>Platyhelminthes</taxon>
        <taxon>Rhabditophora</taxon>
        <taxon>Macrostomorpha</taxon>
        <taxon>Macrostomida</taxon>
        <taxon>Macrostomidae</taxon>
        <taxon>Macrostomum</taxon>
    </lineage>
</organism>
<evidence type="ECO:0000259" key="2">
    <source>
        <dbReference type="PROSITE" id="PS00028"/>
    </source>
</evidence>
<dbReference type="SUPFAM" id="SSF57667">
    <property type="entry name" value="beta-beta-alpha zinc fingers"/>
    <property type="match status" value="2"/>
</dbReference>
<evidence type="ECO:0000313" key="3">
    <source>
        <dbReference type="EMBL" id="PAA52348.1"/>
    </source>
</evidence>
<feature type="region of interest" description="Disordered" evidence="1">
    <location>
        <begin position="161"/>
        <end position="236"/>
    </location>
</feature>